<keyword evidence="1" id="KW-0812">Transmembrane</keyword>
<proteinExistence type="predicted"/>
<keyword evidence="4" id="KW-0808">Transferase</keyword>
<protein>
    <submittedName>
        <fullName evidence="4">Glycosyltransferase</fullName>
    </submittedName>
</protein>
<evidence type="ECO:0000313" key="4">
    <source>
        <dbReference type="EMBL" id="NDW14298.1"/>
    </source>
</evidence>
<dbReference type="CDD" id="cd03801">
    <property type="entry name" value="GT4_PimA-like"/>
    <property type="match status" value="1"/>
</dbReference>
<accession>A0A6N9THX6</accession>
<dbReference type="Proteomes" id="UP000471381">
    <property type="component" value="Unassembled WGS sequence"/>
</dbReference>
<dbReference type="RefSeq" id="WP_163104898.1">
    <property type="nucleotide sequence ID" value="NZ_JAAAWO010000001.1"/>
</dbReference>
<evidence type="ECO:0000259" key="2">
    <source>
        <dbReference type="Pfam" id="PF00534"/>
    </source>
</evidence>
<dbReference type="Pfam" id="PF00534">
    <property type="entry name" value="Glycos_transf_1"/>
    <property type="match status" value="1"/>
</dbReference>
<name>A0A6N9THX6_9ALTE</name>
<feature type="domain" description="Glycosyl transferase family 1" evidence="2">
    <location>
        <begin position="199"/>
        <end position="369"/>
    </location>
</feature>
<dbReference type="PANTHER" id="PTHR45947">
    <property type="entry name" value="SULFOQUINOVOSYL TRANSFERASE SQD2"/>
    <property type="match status" value="1"/>
</dbReference>
<dbReference type="GO" id="GO:0016757">
    <property type="term" value="F:glycosyltransferase activity"/>
    <property type="evidence" value="ECO:0007669"/>
    <property type="project" value="InterPro"/>
</dbReference>
<dbReference type="PANTHER" id="PTHR45947:SF3">
    <property type="entry name" value="SULFOQUINOVOSYL TRANSFERASE SQD2"/>
    <property type="match status" value="1"/>
</dbReference>
<dbReference type="Gene3D" id="3.40.50.2000">
    <property type="entry name" value="Glycogen Phosphorylase B"/>
    <property type="match status" value="2"/>
</dbReference>
<dbReference type="Pfam" id="PF13439">
    <property type="entry name" value="Glyco_transf_4"/>
    <property type="match status" value="1"/>
</dbReference>
<keyword evidence="1" id="KW-1133">Transmembrane helix</keyword>
<dbReference type="InterPro" id="IPR001296">
    <property type="entry name" value="Glyco_trans_1"/>
</dbReference>
<dbReference type="InterPro" id="IPR050194">
    <property type="entry name" value="Glycosyltransferase_grp1"/>
</dbReference>
<feature type="domain" description="Glycosyltransferase subfamily 4-like N-terminal" evidence="3">
    <location>
        <begin position="20"/>
        <end position="189"/>
    </location>
</feature>
<sequence>MKDKQKVELVFSEVFPPMHGGSGRWLWEVYSRQDANKYVVVAGNAEGDTLFDSKAELKIHRISFNYTSWSDWALFSLGGLIFYTKLFLKLRKIIRQYDVTAIHCGRCIPEGFIAMLFKLFKGIPYYCYIHGEDIENSATSRSMTAMLRPVLKRANLLICNSKNSHRLLLEHWDVQKDKCCIVNPGANTSAFVPAPRCENTREKLGWTDRFVLVTVSRLEERKGHDMMVKAMADIVKSVPNALYAIIGSGPRIEYLKQLTHELNLHDNIRFMPNVSDEDMVACYQQADVFVLPNRDVGRNIEGFGIVMIEAQACGIPVIGGMSGGTPETLVHGQTGFSVNCSAPDELVEHVILLAHDNEKREKMGLFARKHAEQFDWEIKGPEVIQNIERLEPTE</sequence>
<feature type="transmembrane region" description="Helical" evidence="1">
    <location>
        <begin position="72"/>
        <end position="88"/>
    </location>
</feature>
<keyword evidence="5" id="KW-1185">Reference proteome</keyword>
<dbReference type="SUPFAM" id="SSF53756">
    <property type="entry name" value="UDP-Glycosyltransferase/glycogen phosphorylase"/>
    <property type="match status" value="1"/>
</dbReference>
<evidence type="ECO:0000259" key="3">
    <source>
        <dbReference type="Pfam" id="PF13439"/>
    </source>
</evidence>
<dbReference type="EMBL" id="JAAAWO010000001">
    <property type="protein sequence ID" value="NDW14298.1"/>
    <property type="molecule type" value="Genomic_DNA"/>
</dbReference>
<reference evidence="4 5" key="1">
    <citation type="submission" date="2020-01" db="EMBL/GenBank/DDBJ databases">
        <title>Genomes of bacteria type strains.</title>
        <authorList>
            <person name="Chen J."/>
            <person name="Zhu S."/>
            <person name="Yang J."/>
        </authorList>
    </citation>
    <scope>NUCLEOTIDE SEQUENCE [LARGE SCALE GENOMIC DNA]</scope>
    <source>
        <strain evidence="4 5">LMG 24078</strain>
    </source>
</reference>
<gene>
    <name evidence="4" type="ORF">GTQ48_01950</name>
</gene>
<keyword evidence="1" id="KW-0472">Membrane</keyword>
<evidence type="ECO:0000313" key="5">
    <source>
        <dbReference type="Proteomes" id="UP000471381"/>
    </source>
</evidence>
<dbReference type="AlphaFoldDB" id="A0A6N9THX6"/>
<evidence type="ECO:0000256" key="1">
    <source>
        <dbReference type="SAM" id="Phobius"/>
    </source>
</evidence>
<dbReference type="InterPro" id="IPR028098">
    <property type="entry name" value="Glyco_trans_4-like_N"/>
</dbReference>
<comment type="caution">
    <text evidence="4">The sequence shown here is derived from an EMBL/GenBank/DDBJ whole genome shotgun (WGS) entry which is preliminary data.</text>
</comment>
<organism evidence="4 5">
    <name type="scientific">Alteromonas genovensis</name>
    <dbReference type="NCBI Taxonomy" id="471225"/>
    <lineage>
        <taxon>Bacteria</taxon>
        <taxon>Pseudomonadati</taxon>
        <taxon>Pseudomonadota</taxon>
        <taxon>Gammaproteobacteria</taxon>
        <taxon>Alteromonadales</taxon>
        <taxon>Alteromonadaceae</taxon>
        <taxon>Alteromonas/Salinimonas group</taxon>
        <taxon>Alteromonas</taxon>
    </lineage>
</organism>